<dbReference type="Pfam" id="PF04397">
    <property type="entry name" value="LytTR"/>
    <property type="match status" value="1"/>
</dbReference>
<evidence type="ECO:0000256" key="3">
    <source>
        <dbReference type="PROSITE-ProRule" id="PRU00169"/>
    </source>
</evidence>
<keyword evidence="2" id="KW-0902">Two-component regulatory system</keyword>
<evidence type="ECO:0000256" key="1">
    <source>
        <dbReference type="ARBA" id="ARBA00022553"/>
    </source>
</evidence>
<dbReference type="InterPro" id="IPR011006">
    <property type="entry name" value="CheY-like_superfamily"/>
</dbReference>
<evidence type="ECO:0000313" key="7">
    <source>
        <dbReference type="Proteomes" id="UP000285650"/>
    </source>
</evidence>
<evidence type="ECO:0000259" key="5">
    <source>
        <dbReference type="PROSITE" id="PS50930"/>
    </source>
</evidence>
<dbReference type="InterPro" id="IPR001789">
    <property type="entry name" value="Sig_transdc_resp-reg_receiver"/>
</dbReference>
<evidence type="ECO:0000259" key="4">
    <source>
        <dbReference type="PROSITE" id="PS50110"/>
    </source>
</evidence>
<dbReference type="PROSITE" id="PS50930">
    <property type="entry name" value="HTH_LYTTR"/>
    <property type="match status" value="1"/>
</dbReference>
<organism evidence="6 7">
    <name type="scientific">Bacteroides intestinalis</name>
    <dbReference type="NCBI Taxonomy" id="329854"/>
    <lineage>
        <taxon>Bacteria</taxon>
        <taxon>Pseudomonadati</taxon>
        <taxon>Bacteroidota</taxon>
        <taxon>Bacteroidia</taxon>
        <taxon>Bacteroidales</taxon>
        <taxon>Bacteroidaceae</taxon>
        <taxon>Bacteroides</taxon>
    </lineage>
</organism>
<feature type="domain" description="Response regulatory" evidence="4">
    <location>
        <begin position="5"/>
        <end position="120"/>
    </location>
</feature>
<dbReference type="SMART" id="SM00448">
    <property type="entry name" value="REC"/>
    <property type="match status" value="1"/>
</dbReference>
<feature type="modified residue" description="4-aspartylphosphate" evidence="3">
    <location>
        <position position="56"/>
    </location>
</feature>
<dbReference type="Pfam" id="PF00072">
    <property type="entry name" value="Response_reg"/>
    <property type="match status" value="1"/>
</dbReference>
<dbReference type="RefSeq" id="WP_118221193.1">
    <property type="nucleotide sequence ID" value="NZ_JADNIJ010000005.1"/>
</dbReference>
<evidence type="ECO:0000313" key="6">
    <source>
        <dbReference type="EMBL" id="RHE93550.1"/>
    </source>
</evidence>
<dbReference type="Gene3D" id="3.40.50.2300">
    <property type="match status" value="1"/>
</dbReference>
<accession>A0A414LFZ5</accession>
<sequence length="250" mass="29152">MNKYKVIIVDDDDVALENLTFELSKDVRFSLEKTARNGKQAKKVITKVQPDLLFLDVEMPDMTGMELLKDIRNDVSWNMRVVFYTAYDKYMIQAIRESAFDYLLKPFGEQELKDILARFVKQAEAGQRTTLPVGMPLYSAQTFIVFTPTNDMRALRPAEVGFFRYCSDRKQWEVMLNNQPPLALRRGMTAEQITQHSPCFVQIHQSFIINIDYLMIIKDGKCILYPPFENATELLVSKKYKKELQDKYCL</sequence>
<feature type="domain" description="HTH LytTR-type" evidence="5">
    <location>
        <begin position="200"/>
        <end position="250"/>
    </location>
</feature>
<name>A0A414LFZ5_9BACE</name>
<gene>
    <name evidence="6" type="ORF">DW712_05600</name>
</gene>
<reference evidence="6 7" key="1">
    <citation type="submission" date="2018-08" db="EMBL/GenBank/DDBJ databases">
        <title>A genome reference for cultivated species of the human gut microbiota.</title>
        <authorList>
            <person name="Zou Y."/>
            <person name="Xue W."/>
            <person name="Luo G."/>
        </authorList>
    </citation>
    <scope>NUCLEOTIDE SEQUENCE [LARGE SCALE GENOMIC DNA]</scope>
    <source>
        <strain evidence="6 7">AM27-17</strain>
    </source>
</reference>
<dbReference type="PROSITE" id="PS50110">
    <property type="entry name" value="RESPONSE_REGULATORY"/>
    <property type="match status" value="1"/>
</dbReference>
<dbReference type="InterPro" id="IPR050595">
    <property type="entry name" value="Bact_response_regulator"/>
</dbReference>
<dbReference type="GO" id="GO:0003677">
    <property type="term" value="F:DNA binding"/>
    <property type="evidence" value="ECO:0007669"/>
    <property type="project" value="UniProtKB-KW"/>
</dbReference>
<comment type="caution">
    <text evidence="6">The sequence shown here is derived from an EMBL/GenBank/DDBJ whole genome shotgun (WGS) entry which is preliminary data.</text>
</comment>
<dbReference type="Proteomes" id="UP000285650">
    <property type="component" value="Unassembled WGS sequence"/>
</dbReference>
<dbReference type="EMBL" id="QSKV01000003">
    <property type="protein sequence ID" value="RHE93550.1"/>
    <property type="molecule type" value="Genomic_DNA"/>
</dbReference>
<dbReference type="InterPro" id="IPR007492">
    <property type="entry name" value="LytTR_DNA-bd_dom"/>
</dbReference>
<dbReference type="GO" id="GO:0000160">
    <property type="term" value="P:phosphorelay signal transduction system"/>
    <property type="evidence" value="ECO:0007669"/>
    <property type="project" value="UniProtKB-KW"/>
</dbReference>
<protein>
    <submittedName>
        <fullName evidence="6">DNA-binding response regulator</fullName>
    </submittedName>
</protein>
<dbReference type="SUPFAM" id="SSF52172">
    <property type="entry name" value="CheY-like"/>
    <property type="match status" value="1"/>
</dbReference>
<dbReference type="AlphaFoldDB" id="A0A414LFZ5"/>
<keyword evidence="1 3" id="KW-0597">Phosphoprotein</keyword>
<dbReference type="PANTHER" id="PTHR44591">
    <property type="entry name" value="STRESS RESPONSE REGULATOR PROTEIN 1"/>
    <property type="match status" value="1"/>
</dbReference>
<evidence type="ECO:0000256" key="2">
    <source>
        <dbReference type="ARBA" id="ARBA00023012"/>
    </source>
</evidence>
<dbReference type="SMART" id="SM00850">
    <property type="entry name" value="LytTR"/>
    <property type="match status" value="1"/>
</dbReference>
<proteinExistence type="predicted"/>
<keyword evidence="6" id="KW-0238">DNA-binding</keyword>
<dbReference type="Gene3D" id="2.40.50.1020">
    <property type="entry name" value="LytTr DNA-binding domain"/>
    <property type="match status" value="1"/>
</dbReference>
<dbReference type="PANTHER" id="PTHR44591:SF14">
    <property type="entry name" value="PROTEIN PILG"/>
    <property type="match status" value="1"/>
</dbReference>